<evidence type="ECO:0000313" key="6">
    <source>
        <dbReference type="Proteomes" id="UP000016936"/>
    </source>
</evidence>
<comment type="subunit">
    <text evidence="2">Monomer.</text>
</comment>
<dbReference type="EMBL" id="KB445571">
    <property type="protein sequence ID" value="EMD95334.1"/>
    <property type="molecule type" value="Genomic_DNA"/>
</dbReference>
<dbReference type="PANTHER" id="PTHR45348:SF7">
    <property type="entry name" value="ZINC BINDING OXIDOREDUCTASE, PUTATIVE-RELATED"/>
    <property type="match status" value="1"/>
</dbReference>
<reference evidence="6" key="2">
    <citation type="journal article" date="2013" name="PLoS Genet.">
        <title>Comparative genome structure, secondary metabolite, and effector coding capacity across Cochliobolus pathogens.</title>
        <authorList>
            <person name="Condon B.J."/>
            <person name="Leng Y."/>
            <person name="Wu D."/>
            <person name="Bushley K.E."/>
            <person name="Ohm R.A."/>
            <person name="Otillar R."/>
            <person name="Martin J."/>
            <person name="Schackwitz W."/>
            <person name="Grimwood J."/>
            <person name="MohdZainudin N."/>
            <person name="Xue C."/>
            <person name="Wang R."/>
            <person name="Manning V.A."/>
            <person name="Dhillon B."/>
            <person name="Tu Z.J."/>
            <person name="Steffenson B.J."/>
            <person name="Salamov A."/>
            <person name="Sun H."/>
            <person name="Lowry S."/>
            <person name="LaButti K."/>
            <person name="Han J."/>
            <person name="Copeland A."/>
            <person name="Lindquist E."/>
            <person name="Barry K."/>
            <person name="Schmutz J."/>
            <person name="Baker S.E."/>
            <person name="Ciuffetti L.M."/>
            <person name="Grigoriev I.V."/>
            <person name="Zhong S."/>
            <person name="Turgeon B.G."/>
        </authorList>
    </citation>
    <scope>NUCLEOTIDE SEQUENCE [LARGE SCALE GENOMIC DNA]</scope>
    <source>
        <strain evidence="6">C5 / ATCC 48332 / race O</strain>
    </source>
</reference>
<reference evidence="5 6" key="1">
    <citation type="journal article" date="2012" name="PLoS Pathog.">
        <title>Diverse lifestyles and strategies of plant pathogenesis encoded in the genomes of eighteen Dothideomycetes fungi.</title>
        <authorList>
            <person name="Ohm R.A."/>
            <person name="Feau N."/>
            <person name="Henrissat B."/>
            <person name="Schoch C.L."/>
            <person name="Horwitz B.A."/>
            <person name="Barry K.W."/>
            <person name="Condon B.J."/>
            <person name="Copeland A.C."/>
            <person name="Dhillon B."/>
            <person name="Glaser F."/>
            <person name="Hesse C.N."/>
            <person name="Kosti I."/>
            <person name="LaButti K."/>
            <person name="Lindquist E.A."/>
            <person name="Lucas S."/>
            <person name="Salamov A.A."/>
            <person name="Bradshaw R.E."/>
            <person name="Ciuffetti L."/>
            <person name="Hamelin R.C."/>
            <person name="Kema G.H.J."/>
            <person name="Lawrence C."/>
            <person name="Scott J.A."/>
            <person name="Spatafora J.W."/>
            <person name="Turgeon B.G."/>
            <person name="de Wit P.J.G.M."/>
            <person name="Zhong S."/>
            <person name="Goodwin S.B."/>
            <person name="Grigoriev I.V."/>
        </authorList>
    </citation>
    <scope>NUCLEOTIDE SEQUENCE [LARGE SCALE GENOMIC DNA]</scope>
    <source>
        <strain evidence="6">C5 / ATCC 48332 / race O</strain>
    </source>
</reference>
<dbReference type="HOGENOM" id="CLU_026673_16_3_1"/>
<dbReference type="Gene3D" id="3.90.180.10">
    <property type="entry name" value="Medium-chain alcohol dehydrogenases, catalytic domain"/>
    <property type="match status" value="1"/>
</dbReference>
<gene>
    <name evidence="5" type="ORF">COCHEDRAFT_1211284</name>
</gene>
<name>M2U9T4_COCH5</name>
<evidence type="ECO:0000259" key="4">
    <source>
        <dbReference type="SMART" id="SM00829"/>
    </source>
</evidence>
<evidence type="ECO:0000256" key="1">
    <source>
        <dbReference type="ARBA" id="ARBA00008072"/>
    </source>
</evidence>
<dbReference type="InterPro" id="IPR013154">
    <property type="entry name" value="ADH-like_N"/>
</dbReference>
<dbReference type="InterPro" id="IPR047122">
    <property type="entry name" value="Trans-enoyl_RdTase-like"/>
</dbReference>
<dbReference type="OrthoDB" id="10257049at2759"/>
<dbReference type="InterPro" id="IPR036291">
    <property type="entry name" value="NAD(P)-bd_dom_sf"/>
</dbReference>
<sequence length="350" mass="37910">MTSTNKAIYIGPQNELYATEYNNLYEPADNQGLVQVHYSGINPADLKHGIDFRMNDHISGYEFSGTIVKAGPGFPYAVGDEIFGSKRMGLGSEFGAHQDWLLAQGNSLIAKRPPTLPKEAAAVMSIVVRTAADALFNILGIPFAEIKAPGMQTKSGILIWGGGSAVGWAAIQLAKAAGISPIITTASSFHHQTLKDLGATHCFDYRDDDVVTKIQTAIDQSGQPLKFIFDSVCTKGQASSVSRCDALNTAPDAIFTGTLPVRSDKNKWIFCLAARAWDVPLPPPLGPIFANKESESRLIETVSWVAENYGERFRIPNLRVIEGIEQGIETIKASGEGRISFEKVAIKHPF</sequence>
<dbReference type="STRING" id="701091.M2U9T4"/>
<dbReference type="GO" id="GO:0016651">
    <property type="term" value="F:oxidoreductase activity, acting on NAD(P)H"/>
    <property type="evidence" value="ECO:0007669"/>
    <property type="project" value="InterPro"/>
</dbReference>
<feature type="domain" description="Enoyl reductase (ER)" evidence="4">
    <location>
        <begin position="11"/>
        <end position="346"/>
    </location>
</feature>
<dbReference type="OMA" id="GVKWIFT"/>
<dbReference type="Proteomes" id="UP000016936">
    <property type="component" value="Unassembled WGS sequence"/>
</dbReference>
<dbReference type="SUPFAM" id="SSF51735">
    <property type="entry name" value="NAD(P)-binding Rossmann-fold domains"/>
    <property type="match status" value="1"/>
</dbReference>
<keyword evidence="6" id="KW-1185">Reference proteome</keyword>
<evidence type="ECO:0000313" key="5">
    <source>
        <dbReference type="EMBL" id="EMD95334.1"/>
    </source>
</evidence>
<accession>M2U9T4</accession>
<proteinExistence type="inferred from homology"/>
<dbReference type="InterPro" id="IPR011032">
    <property type="entry name" value="GroES-like_sf"/>
</dbReference>
<evidence type="ECO:0000256" key="3">
    <source>
        <dbReference type="ARBA" id="ARBA00023002"/>
    </source>
</evidence>
<dbReference type="InterPro" id="IPR013149">
    <property type="entry name" value="ADH-like_C"/>
</dbReference>
<dbReference type="Gene3D" id="3.40.50.720">
    <property type="entry name" value="NAD(P)-binding Rossmann-like Domain"/>
    <property type="match status" value="1"/>
</dbReference>
<evidence type="ECO:0000256" key="2">
    <source>
        <dbReference type="ARBA" id="ARBA00011245"/>
    </source>
</evidence>
<dbReference type="Pfam" id="PF08240">
    <property type="entry name" value="ADH_N"/>
    <property type="match status" value="1"/>
</dbReference>
<protein>
    <recommendedName>
        <fullName evidence="4">Enoyl reductase (ER) domain-containing protein</fullName>
    </recommendedName>
</protein>
<dbReference type="SMART" id="SM00829">
    <property type="entry name" value="PKS_ER"/>
    <property type="match status" value="1"/>
</dbReference>
<dbReference type="AlphaFoldDB" id="M2U9T4"/>
<keyword evidence="3" id="KW-0560">Oxidoreductase</keyword>
<dbReference type="eggNOG" id="KOG1198">
    <property type="taxonomic scope" value="Eukaryota"/>
</dbReference>
<comment type="similarity">
    <text evidence="1">Belongs to the zinc-containing alcohol dehydrogenase family.</text>
</comment>
<dbReference type="CDD" id="cd08249">
    <property type="entry name" value="enoyl_reductase_like"/>
    <property type="match status" value="1"/>
</dbReference>
<dbReference type="SUPFAM" id="SSF50129">
    <property type="entry name" value="GroES-like"/>
    <property type="match status" value="1"/>
</dbReference>
<dbReference type="Pfam" id="PF00107">
    <property type="entry name" value="ADH_zinc_N"/>
    <property type="match status" value="1"/>
</dbReference>
<organism evidence="5 6">
    <name type="scientific">Cochliobolus heterostrophus (strain C5 / ATCC 48332 / race O)</name>
    <name type="common">Southern corn leaf blight fungus</name>
    <name type="synonym">Bipolaris maydis</name>
    <dbReference type="NCBI Taxonomy" id="701091"/>
    <lineage>
        <taxon>Eukaryota</taxon>
        <taxon>Fungi</taxon>
        <taxon>Dikarya</taxon>
        <taxon>Ascomycota</taxon>
        <taxon>Pezizomycotina</taxon>
        <taxon>Dothideomycetes</taxon>
        <taxon>Pleosporomycetidae</taxon>
        <taxon>Pleosporales</taxon>
        <taxon>Pleosporineae</taxon>
        <taxon>Pleosporaceae</taxon>
        <taxon>Bipolaris</taxon>
    </lineage>
</organism>
<dbReference type="PANTHER" id="PTHR45348">
    <property type="entry name" value="HYPOTHETICAL OXIDOREDUCTASE (EUROFUNG)"/>
    <property type="match status" value="1"/>
</dbReference>
<dbReference type="InterPro" id="IPR020843">
    <property type="entry name" value="ER"/>
</dbReference>